<dbReference type="Proteomes" id="UP001146468">
    <property type="component" value="Unassembled WGS sequence"/>
</dbReference>
<name>A0A9X3LU67_9CORY</name>
<dbReference type="InterPro" id="IPR007711">
    <property type="entry name" value="HigB-1"/>
</dbReference>
<organism evidence="1 2">
    <name type="scientific">Corynebacterium meitnerae</name>
    <dbReference type="NCBI Taxonomy" id="2913498"/>
    <lineage>
        <taxon>Bacteria</taxon>
        <taxon>Bacillati</taxon>
        <taxon>Actinomycetota</taxon>
        <taxon>Actinomycetes</taxon>
        <taxon>Mycobacteriales</taxon>
        <taxon>Corynebacteriaceae</taxon>
        <taxon>Corynebacterium</taxon>
    </lineage>
</organism>
<evidence type="ECO:0000313" key="2">
    <source>
        <dbReference type="Proteomes" id="UP001146468"/>
    </source>
</evidence>
<proteinExistence type="predicted"/>
<comment type="caution">
    <text evidence="1">The sequence shown here is derived from an EMBL/GenBank/DDBJ whole genome shotgun (WGS) entry which is preliminary data.</text>
</comment>
<protein>
    <submittedName>
        <fullName evidence="1">Type II toxin-antitoxin system RelE/ParE family toxin</fullName>
    </submittedName>
</protein>
<dbReference type="InterPro" id="IPR035093">
    <property type="entry name" value="RelE/ParE_toxin_dom_sf"/>
</dbReference>
<dbReference type="EMBL" id="JAKMUS010000010">
    <property type="protein sequence ID" value="MCZ9294270.1"/>
    <property type="molecule type" value="Genomic_DNA"/>
</dbReference>
<sequence>MWAGVYVKGFDRNLQRVALRKLEVLDAAEGINDLRVPPGNRLERLKGDRIGQYSIRVNQQWRLCFTWKDKGAENVELVDYH</sequence>
<dbReference type="Pfam" id="PF05015">
    <property type="entry name" value="HigB-like_toxin"/>
    <property type="match status" value="1"/>
</dbReference>
<accession>A0A9X3LU67</accession>
<dbReference type="AlphaFoldDB" id="A0A9X3LU67"/>
<dbReference type="Gene3D" id="3.30.2310.20">
    <property type="entry name" value="RelE-like"/>
    <property type="match status" value="1"/>
</dbReference>
<dbReference type="PANTHER" id="PTHR40266:SF2">
    <property type="entry name" value="TOXIN HIGB-1"/>
    <property type="match status" value="1"/>
</dbReference>
<dbReference type="PANTHER" id="PTHR40266">
    <property type="entry name" value="TOXIN HIGB-1"/>
    <property type="match status" value="1"/>
</dbReference>
<reference evidence="1" key="1">
    <citation type="submission" date="2022-02" db="EMBL/GenBank/DDBJ databases">
        <title>Corynebacterium sp. from urogenital microbiome.</title>
        <authorList>
            <person name="Cappelli E.A."/>
            <person name="Ribeiro T.G."/>
            <person name="Peixe L."/>
        </authorList>
    </citation>
    <scope>NUCLEOTIDE SEQUENCE</scope>
    <source>
        <strain evidence="1">C8Ua_172</strain>
    </source>
</reference>
<gene>
    <name evidence="1" type="ORF">L8U60_07210</name>
</gene>
<dbReference type="SUPFAM" id="SSF143011">
    <property type="entry name" value="RelE-like"/>
    <property type="match status" value="1"/>
</dbReference>
<keyword evidence="2" id="KW-1185">Reference proteome</keyword>
<evidence type="ECO:0000313" key="1">
    <source>
        <dbReference type="EMBL" id="MCZ9294270.1"/>
    </source>
</evidence>